<keyword evidence="3" id="KW-1185">Reference proteome</keyword>
<gene>
    <name evidence="2" type="ORF">NMOB1V02_LOCUS2498</name>
</gene>
<dbReference type="EMBL" id="OA882315">
    <property type="protein sequence ID" value="CAD7274675.1"/>
    <property type="molecule type" value="Genomic_DNA"/>
</dbReference>
<evidence type="ECO:0000313" key="2">
    <source>
        <dbReference type="EMBL" id="CAD7274675.1"/>
    </source>
</evidence>
<dbReference type="OrthoDB" id="9928645at2759"/>
<accession>A0A7R9G9Z9</accession>
<evidence type="ECO:0000313" key="3">
    <source>
        <dbReference type="Proteomes" id="UP000678499"/>
    </source>
</evidence>
<proteinExistence type="predicted"/>
<dbReference type="InterPro" id="IPR013974">
    <property type="entry name" value="SAF"/>
</dbReference>
<name>A0A7R9G9Z9_9CRUS</name>
<evidence type="ECO:0000259" key="1">
    <source>
        <dbReference type="PROSITE" id="PS50844"/>
    </source>
</evidence>
<dbReference type="AlphaFoldDB" id="A0A7R9G9Z9"/>
<dbReference type="Gene3D" id="3.20.20.70">
    <property type="entry name" value="Aldolase class I"/>
    <property type="match status" value="1"/>
</dbReference>
<dbReference type="PROSITE" id="PS50844">
    <property type="entry name" value="AFP_LIKE"/>
    <property type="match status" value="1"/>
</dbReference>
<dbReference type="Pfam" id="PF03102">
    <property type="entry name" value="NeuB"/>
    <property type="match status" value="1"/>
</dbReference>
<dbReference type="InterPro" id="IPR006190">
    <property type="entry name" value="SAF_AFP_Neu5Ac"/>
</dbReference>
<reference evidence="2" key="1">
    <citation type="submission" date="2020-11" db="EMBL/GenBank/DDBJ databases">
        <authorList>
            <person name="Tran Van P."/>
        </authorList>
    </citation>
    <scope>NUCLEOTIDE SEQUENCE</scope>
</reference>
<dbReference type="InterPro" id="IPR036732">
    <property type="entry name" value="AFP_Neu5c_C_sf"/>
</dbReference>
<dbReference type="InterPro" id="IPR013132">
    <property type="entry name" value="PseI/NeuA/B-like_N"/>
</dbReference>
<dbReference type="InterPro" id="IPR057736">
    <property type="entry name" value="SAF_PseI/NeuA/NeuB"/>
</dbReference>
<dbReference type="GO" id="GO:0047444">
    <property type="term" value="F:N-acylneuraminate-9-phosphate synthase activity"/>
    <property type="evidence" value="ECO:0007669"/>
    <property type="project" value="TreeGrafter"/>
</dbReference>
<dbReference type="InterPro" id="IPR051690">
    <property type="entry name" value="PseI-like"/>
</dbReference>
<dbReference type="Gene3D" id="3.90.1210.10">
    <property type="entry name" value="Antifreeze-like/N-acetylneuraminic acid synthase C-terminal domain"/>
    <property type="match status" value="1"/>
</dbReference>
<dbReference type="Proteomes" id="UP000678499">
    <property type="component" value="Unassembled WGS sequence"/>
</dbReference>
<sequence length="591" mass="66865">MSKSLKIGCIWPVSRKDSSKVYCQLPAINLAPASQKHYKHYSLQHVLHVLTCKKENARILVLPVKQEFLGCTPLPSYHPPSHRAPARPAGGSVKTMGNQTLLQAWLWLCGREGRREAEEHNPRILALPSEQGFLLRPLSKDSRSALRYTFPKSWWNLSSRDKLLGGTQEQKRVNSGFICLARGRMRPVPFGIPKQEEPVTNSTLEYEGSLEEQQSILGKRLVSCIKRQEGLHLSDLSLFSLQDDTLFVNEIMPKPIELVPGHWVGDGHPVFFIAEIGQNHQGDVEICKKLIDVAKDAGASCAKLQKKDCKGCFTKKMLAKPYVTPNSWGPTYEAHKKYLEFDEDQMRELMTYADSVGISLMSTPMDIPSADILHRLNVPFFKVGSLDTNNFFLLEHLKKLGRPMVVSTGMSSMDTVRRVYELLHGAVPLCLVQCTSAYPFSDDQANLLVMDKYRREFPEAHIGYSGHEMGWIPTLTAVARGARIVERHITLDKNMRGSDHKASLEPQELKELIAMIRRHRLACEEGCHQKLGKSVVTTRAVLAGQPLTRDDLDIKTSEPLGWEPERWEELLGKTLKRDYDDDEQIMHEDVE</sequence>
<dbReference type="SUPFAM" id="SSF51269">
    <property type="entry name" value="AFP III-like domain"/>
    <property type="match status" value="1"/>
</dbReference>
<organism evidence="2">
    <name type="scientific">Notodromas monacha</name>
    <dbReference type="NCBI Taxonomy" id="399045"/>
    <lineage>
        <taxon>Eukaryota</taxon>
        <taxon>Metazoa</taxon>
        <taxon>Ecdysozoa</taxon>
        <taxon>Arthropoda</taxon>
        <taxon>Crustacea</taxon>
        <taxon>Oligostraca</taxon>
        <taxon>Ostracoda</taxon>
        <taxon>Podocopa</taxon>
        <taxon>Podocopida</taxon>
        <taxon>Cypridocopina</taxon>
        <taxon>Cypridoidea</taxon>
        <taxon>Cyprididae</taxon>
        <taxon>Notodromas</taxon>
    </lineage>
</organism>
<feature type="domain" description="AFP-like" evidence="1">
    <location>
        <begin position="534"/>
        <end position="591"/>
    </location>
</feature>
<dbReference type="SUPFAM" id="SSF51569">
    <property type="entry name" value="Aldolase"/>
    <property type="match status" value="1"/>
</dbReference>
<dbReference type="CDD" id="cd11615">
    <property type="entry name" value="SAF_NeuB_like"/>
    <property type="match status" value="1"/>
</dbReference>
<dbReference type="GO" id="GO:0016051">
    <property type="term" value="P:carbohydrate biosynthetic process"/>
    <property type="evidence" value="ECO:0007669"/>
    <property type="project" value="InterPro"/>
</dbReference>
<dbReference type="SMART" id="SM00858">
    <property type="entry name" value="SAF"/>
    <property type="match status" value="1"/>
</dbReference>
<dbReference type="PANTHER" id="PTHR42966">
    <property type="entry name" value="N-ACETYLNEURAMINATE SYNTHASE"/>
    <property type="match status" value="1"/>
</dbReference>
<protein>
    <recommendedName>
        <fullName evidence="1">AFP-like domain-containing protein</fullName>
    </recommendedName>
</protein>
<dbReference type="PANTHER" id="PTHR42966:SF1">
    <property type="entry name" value="SIALIC ACID SYNTHASE"/>
    <property type="match status" value="1"/>
</dbReference>
<dbReference type="InterPro" id="IPR013785">
    <property type="entry name" value="Aldolase_TIM"/>
</dbReference>
<dbReference type="EMBL" id="CAJPEX010000278">
    <property type="protein sequence ID" value="CAG0914827.1"/>
    <property type="molecule type" value="Genomic_DNA"/>
</dbReference>